<feature type="compositionally biased region" description="Polar residues" evidence="1">
    <location>
        <begin position="133"/>
        <end position="145"/>
    </location>
</feature>
<comment type="caution">
    <text evidence="2">The sequence shown here is derived from an EMBL/GenBank/DDBJ whole genome shotgun (WGS) entry which is preliminary data.</text>
</comment>
<evidence type="ECO:0000256" key="1">
    <source>
        <dbReference type="SAM" id="MobiDB-lite"/>
    </source>
</evidence>
<gene>
    <name evidence="2" type="ORF">BJX63DRAFT_392643</name>
</gene>
<name>A0ABR4HHP7_9EURO</name>
<proteinExistence type="predicted"/>
<feature type="region of interest" description="Disordered" evidence="1">
    <location>
        <begin position="91"/>
        <end position="200"/>
    </location>
</feature>
<organism evidence="2 3">
    <name type="scientific">Aspergillus granulosus</name>
    <dbReference type="NCBI Taxonomy" id="176169"/>
    <lineage>
        <taxon>Eukaryota</taxon>
        <taxon>Fungi</taxon>
        <taxon>Dikarya</taxon>
        <taxon>Ascomycota</taxon>
        <taxon>Pezizomycotina</taxon>
        <taxon>Eurotiomycetes</taxon>
        <taxon>Eurotiomycetidae</taxon>
        <taxon>Eurotiales</taxon>
        <taxon>Aspergillaceae</taxon>
        <taxon>Aspergillus</taxon>
        <taxon>Aspergillus subgen. Nidulantes</taxon>
    </lineage>
</organism>
<dbReference type="Proteomes" id="UP001610334">
    <property type="component" value="Unassembled WGS sequence"/>
</dbReference>
<reference evidence="2 3" key="1">
    <citation type="submission" date="2024-07" db="EMBL/GenBank/DDBJ databases">
        <title>Section-level genome sequencing and comparative genomics of Aspergillus sections Usti and Cavernicolus.</title>
        <authorList>
            <consortium name="Lawrence Berkeley National Laboratory"/>
            <person name="Nybo J.L."/>
            <person name="Vesth T.C."/>
            <person name="Theobald S."/>
            <person name="Frisvad J.C."/>
            <person name="Larsen T.O."/>
            <person name="Kjaerboelling I."/>
            <person name="Rothschild-Mancinelli K."/>
            <person name="Lyhne E.K."/>
            <person name="Kogle M.E."/>
            <person name="Barry K."/>
            <person name="Clum A."/>
            <person name="Na H."/>
            <person name="Ledsgaard L."/>
            <person name="Lin J."/>
            <person name="Lipzen A."/>
            <person name="Kuo A."/>
            <person name="Riley R."/>
            <person name="Mondo S."/>
            <person name="Labutti K."/>
            <person name="Haridas S."/>
            <person name="Pangalinan J."/>
            <person name="Salamov A.A."/>
            <person name="Simmons B.A."/>
            <person name="Magnuson J.K."/>
            <person name="Chen J."/>
            <person name="Drula E."/>
            <person name="Henrissat B."/>
            <person name="Wiebenga A."/>
            <person name="Lubbers R.J."/>
            <person name="Gomes A.C."/>
            <person name="Makela M.R."/>
            <person name="Stajich J."/>
            <person name="Grigoriev I.V."/>
            <person name="Mortensen U.H."/>
            <person name="De Vries R.P."/>
            <person name="Baker S.E."/>
            <person name="Andersen M.R."/>
        </authorList>
    </citation>
    <scope>NUCLEOTIDE SEQUENCE [LARGE SCALE GENOMIC DNA]</scope>
    <source>
        <strain evidence="2 3">CBS 588.65</strain>
    </source>
</reference>
<evidence type="ECO:0000313" key="3">
    <source>
        <dbReference type="Proteomes" id="UP001610334"/>
    </source>
</evidence>
<accession>A0ABR4HHP7</accession>
<dbReference type="EMBL" id="JBFXLT010000034">
    <property type="protein sequence ID" value="KAL2814287.1"/>
    <property type="molecule type" value="Genomic_DNA"/>
</dbReference>
<sequence>MFLILKLALHGRLEVVNNAKAYISSPSAHPVLLGRSNSLARTDISGHSFLRCKTLLLPLVYLILACPFQTKSPSALPSYMMSLARFRKHTSTTTKPLQERQGNISTVLPTHSRTSKSSYSHLNDDEDIPLSGPASTRQSSFTMKTLNPRRLSLRLKNRPQAQPHSQSAPSSSSSSPSYSTTEHKQRHIEPTAAAGGVGGRPEFIYKPIRRTDYPTVMAEANAQAQSQRPVSRYQYTYISPGRSRYPTPEETRPGSRARAHYALDEESDRYRRGSDLYDDLDEQPAYSSRDAERARALAALQARPQRSAYTGAVGETTYTSAAEKRRSRAAKRLTTVMVPDADEIYDW</sequence>
<keyword evidence="3" id="KW-1185">Reference proteome</keyword>
<evidence type="ECO:0000313" key="2">
    <source>
        <dbReference type="EMBL" id="KAL2814287.1"/>
    </source>
</evidence>
<feature type="compositionally biased region" description="Polar residues" evidence="1">
    <location>
        <begin position="91"/>
        <end position="121"/>
    </location>
</feature>
<feature type="compositionally biased region" description="Low complexity" evidence="1">
    <location>
        <begin position="159"/>
        <end position="179"/>
    </location>
</feature>
<protein>
    <submittedName>
        <fullName evidence="2">Uncharacterized protein</fullName>
    </submittedName>
</protein>